<keyword evidence="6" id="KW-0131">Cell cycle</keyword>
<dbReference type="GO" id="GO:0000086">
    <property type="term" value="P:G2/M transition of mitotic cell cycle"/>
    <property type="evidence" value="ECO:0007669"/>
    <property type="project" value="TreeGrafter"/>
</dbReference>
<evidence type="ECO:0000256" key="3">
    <source>
        <dbReference type="ARBA" id="ARBA00022618"/>
    </source>
</evidence>
<evidence type="ECO:0000259" key="9">
    <source>
        <dbReference type="PROSITE" id="PS50206"/>
    </source>
</evidence>
<keyword evidence="4" id="KW-0378">Hydrolase</keyword>
<dbReference type="AlphaFoldDB" id="A0AAJ7NBH3"/>
<dbReference type="InterPro" id="IPR000751">
    <property type="entry name" value="MPI_Phosphatase"/>
</dbReference>
<dbReference type="GO" id="GO:0110032">
    <property type="term" value="P:positive regulation of G2/MI transition of meiotic cell cycle"/>
    <property type="evidence" value="ECO:0007669"/>
    <property type="project" value="TreeGrafter"/>
</dbReference>
<dbReference type="Pfam" id="PF00581">
    <property type="entry name" value="Rhodanese"/>
    <property type="match status" value="1"/>
</dbReference>
<dbReference type="GO" id="GO:0051301">
    <property type="term" value="P:cell division"/>
    <property type="evidence" value="ECO:0007669"/>
    <property type="project" value="UniProtKB-KW"/>
</dbReference>
<dbReference type="InterPro" id="IPR001763">
    <property type="entry name" value="Rhodanese-like_dom"/>
</dbReference>
<comment type="catalytic activity">
    <reaction evidence="7">
        <text>O-phospho-L-tyrosyl-[protein] + H2O = L-tyrosyl-[protein] + phosphate</text>
        <dbReference type="Rhea" id="RHEA:10684"/>
        <dbReference type="Rhea" id="RHEA-COMP:10136"/>
        <dbReference type="Rhea" id="RHEA-COMP:20101"/>
        <dbReference type="ChEBI" id="CHEBI:15377"/>
        <dbReference type="ChEBI" id="CHEBI:43474"/>
        <dbReference type="ChEBI" id="CHEBI:46858"/>
        <dbReference type="ChEBI" id="CHEBI:61978"/>
        <dbReference type="EC" id="3.1.3.48"/>
    </reaction>
</comment>
<organism evidence="10 11">
    <name type="scientific">Ceratina calcarata</name>
    <dbReference type="NCBI Taxonomy" id="156304"/>
    <lineage>
        <taxon>Eukaryota</taxon>
        <taxon>Metazoa</taxon>
        <taxon>Ecdysozoa</taxon>
        <taxon>Arthropoda</taxon>
        <taxon>Hexapoda</taxon>
        <taxon>Insecta</taxon>
        <taxon>Pterygota</taxon>
        <taxon>Neoptera</taxon>
        <taxon>Endopterygota</taxon>
        <taxon>Hymenoptera</taxon>
        <taxon>Apocrita</taxon>
        <taxon>Aculeata</taxon>
        <taxon>Apoidea</taxon>
        <taxon>Anthophila</taxon>
        <taxon>Apidae</taxon>
        <taxon>Ceratina</taxon>
        <taxon>Zadontomerus</taxon>
    </lineage>
</organism>
<dbReference type="FunFam" id="3.40.250.10:FF:000036">
    <property type="entry name" value="M-phase inducer phosphatase"/>
    <property type="match status" value="1"/>
</dbReference>
<dbReference type="EC" id="3.1.3.48" evidence="2"/>
<sequence length="584" mass="65622">MGWEGRVTCPRERRRCAIQQLRMGTGGTPVTLDTHGKTHLFCLVVVRSYHCIVFVLRQIGCGRKSRNPLEKCDLNSRSSPYGMSFLEKEEKLSQDGFRFAQPRSLAPRRLSADPRSPIQSPVRSSPVQACLAQHSLFRSVSSGYESMDDSYNDTTDAEKLDESSRLPNGISILLSGDIVGDERFAIASTSNPRTPEFARTHCGSGIVRRSASLQKQQEDRKNSNLSKVRSCLFRSPTASSSTTSPIFEDNLLATKIPTAGRRRVTVSFSPSNSVATIPRNITLPLRCAFKRPDSPLTESTHVAKRSRRSTNFLDSIGDNGCETMMTTSSAPKCVLQRSFSESAAPSAMKMEVETESETDSEVQSELETHALIKSAIHRSTTSTDLTGDFSKPCVLPLAEGHHDDLRSISTETMAALIRGQFNDQISSFKIVDCRYPYEFDAGHIQGAVNLYSKDLIEQILLNPLTSTPEIQPDSNKRNILIFHCEFSWERGPNMSRFLRSLDRQRNKEHYPALYYPEVYLLHGGYEQFYKQQKELCSPQGYRPMKHPDHEADLRQFRNKSKSWQGDKSRINSNIVGANLKRLGF</sequence>
<dbReference type="GO" id="GO:0010256">
    <property type="term" value="P:endomembrane system organization"/>
    <property type="evidence" value="ECO:0007669"/>
    <property type="project" value="UniProtKB-ARBA"/>
</dbReference>
<dbReference type="SMART" id="SM00450">
    <property type="entry name" value="RHOD"/>
    <property type="match status" value="1"/>
</dbReference>
<reference evidence="11" key="1">
    <citation type="submission" date="2025-08" db="UniProtKB">
        <authorList>
            <consortium name="RefSeq"/>
        </authorList>
    </citation>
    <scope>IDENTIFICATION</scope>
    <source>
        <tissue evidence="11">Whole body</tissue>
    </source>
</reference>
<feature type="domain" description="Rhodanese" evidence="9">
    <location>
        <begin position="424"/>
        <end position="537"/>
    </location>
</feature>
<evidence type="ECO:0000256" key="7">
    <source>
        <dbReference type="ARBA" id="ARBA00051722"/>
    </source>
</evidence>
<keyword evidence="10" id="KW-1185">Reference proteome</keyword>
<feature type="region of interest" description="Disordered" evidence="8">
    <location>
        <begin position="103"/>
        <end position="126"/>
    </location>
</feature>
<evidence type="ECO:0000256" key="8">
    <source>
        <dbReference type="SAM" id="MobiDB-lite"/>
    </source>
</evidence>
<dbReference type="PRINTS" id="PR00716">
    <property type="entry name" value="MPIPHPHTASE"/>
</dbReference>
<feature type="compositionally biased region" description="Polar residues" evidence="8">
    <location>
        <begin position="117"/>
        <end position="126"/>
    </location>
</feature>
<accession>A0AAJ7NBH3</accession>
<dbReference type="GO" id="GO:0005634">
    <property type="term" value="C:nucleus"/>
    <property type="evidence" value="ECO:0007669"/>
    <property type="project" value="TreeGrafter"/>
</dbReference>
<proteinExistence type="inferred from homology"/>
<keyword evidence="3" id="KW-0132">Cell division</keyword>
<evidence type="ECO:0000313" key="11">
    <source>
        <dbReference type="RefSeq" id="XP_017886279.1"/>
    </source>
</evidence>
<protein>
    <recommendedName>
        <fullName evidence="2">protein-tyrosine-phosphatase</fullName>
        <ecNumber evidence="2">3.1.3.48</ecNumber>
    </recommendedName>
</protein>
<dbReference type="CDD" id="cd01530">
    <property type="entry name" value="Cdc25"/>
    <property type="match status" value="1"/>
</dbReference>
<dbReference type="Gene3D" id="3.40.250.10">
    <property type="entry name" value="Rhodanese-like domain"/>
    <property type="match status" value="1"/>
</dbReference>
<dbReference type="GO" id="GO:0004725">
    <property type="term" value="F:protein tyrosine phosphatase activity"/>
    <property type="evidence" value="ECO:0007669"/>
    <property type="project" value="UniProtKB-EC"/>
</dbReference>
<evidence type="ECO:0000313" key="10">
    <source>
        <dbReference type="Proteomes" id="UP000694925"/>
    </source>
</evidence>
<name>A0AAJ7NBH3_9HYME</name>
<comment type="similarity">
    <text evidence="1">Belongs to the MPI phosphatase family.</text>
</comment>
<dbReference type="GO" id="GO:0032502">
    <property type="term" value="P:developmental process"/>
    <property type="evidence" value="ECO:0007669"/>
    <property type="project" value="UniProtKB-ARBA"/>
</dbReference>
<dbReference type="PROSITE" id="PS50206">
    <property type="entry name" value="RHODANESE_3"/>
    <property type="match status" value="1"/>
</dbReference>
<gene>
    <name evidence="11" type="primary">LOC108628696</name>
</gene>
<dbReference type="SUPFAM" id="SSF52821">
    <property type="entry name" value="Rhodanese/Cell cycle control phosphatase"/>
    <property type="match status" value="1"/>
</dbReference>
<dbReference type="GO" id="GO:0010971">
    <property type="term" value="P:positive regulation of G2/M transition of mitotic cell cycle"/>
    <property type="evidence" value="ECO:0007669"/>
    <property type="project" value="TreeGrafter"/>
</dbReference>
<evidence type="ECO:0000256" key="4">
    <source>
        <dbReference type="ARBA" id="ARBA00022801"/>
    </source>
</evidence>
<dbReference type="Proteomes" id="UP000694925">
    <property type="component" value="Unplaced"/>
</dbReference>
<evidence type="ECO:0000256" key="6">
    <source>
        <dbReference type="ARBA" id="ARBA00023306"/>
    </source>
</evidence>
<dbReference type="GO" id="GO:0009794">
    <property type="term" value="P:regulation of mitotic cell cycle, embryonic"/>
    <property type="evidence" value="ECO:0007669"/>
    <property type="project" value="UniProtKB-ARBA"/>
</dbReference>
<dbReference type="GeneID" id="108628696"/>
<dbReference type="PANTHER" id="PTHR10828:SF76">
    <property type="entry name" value="M-PHASE INDUCER PHOSPHATASE"/>
    <property type="match status" value="1"/>
</dbReference>
<keyword evidence="5" id="KW-0904">Protein phosphatase</keyword>
<evidence type="ECO:0000256" key="5">
    <source>
        <dbReference type="ARBA" id="ARBA00022912"/>
    </source>
</evidence>
<evidence type="ECO:0000256" key="2">
    <source>
        <dbReference type="ARBA" id="ARBA00013064"/>
    </source>
</evidence>
<dbReference type="InterPro" id="IPR036873">
    <property type="entry name" value="Rhodanese-like_dom_sf"/>
</dbReference>
<dbReference type="PANTHER" id="PTHR10828">
    <property type="entry name" value="M-PHASE INDUCER PHOSPHATASE DUAL SPECIFICITY PHOSPHATASE CDC25"/>
    <property type="match status" value="1"/>
</dbReference>
<dbReference type="GO" id="GO:0005737">
    <property type="term" value="C:cytoplasm"/>
    <property type="evidence" value="ECO:0007669"/>
    <property type="project" value="TreeGrafter"/>
</dbReference>
<evidence type="ECO:0000256" key="1">
    <source>
        <dbReference type="ARBA" id="ARBA00011065"/>
    </source>
</evidence>
<dbReference type="KEGG" id="ccal:108628696"/>
<dbReference type="RefSeq" id="XP_017886279.1">
    <property type="nucleotide sequence ID" value="XM_018030790.2"/>
</dbReference>